<reference evidence="1" key="2">
    <citation type="journal article" date="2020" name="Nat. Commun.">
        <title>Large-scale genome sequencing of mycorrhizal fungi provides insights into the early evolution of symbiotic traits.</title>
        <authorList>
            <person name="Miyauchi S."/>
            <person name="Kiss E."/>
            <person name="Kuo A."/>
            <person name="Drula E."/>
            <person name="Kohler A."/>
            <person name="Sanchez-Garcia M."/>
            <person name="Morin E."/>
            <person name="Andreopoulos B."/>
            <person name="Barry K.W."/>
            <person name="Bonito G."/>
            <person name="Buee M."/>
            <person name="Carver A."/>
            <person name="Chen C."/>
            <person name="Cichocki N."/>
            <person name="Clum A."/>
            <person name="Culley D."/>
            <person name="Crous P.W."/>
            <person name="Fauchery L."/>
            <person name="Girlanda M."/>
            <person name="Hayes R.D."/>
            <person name="Keri Z."/>
            <person name="LaButti K."/>
            <person name="Lipzen A."/>
            <person name="Lombard V."/>
            <person name="Magnuson J."/>
            <person name="Maillard F."/>
            <person name="Murat C."/>
            <person name="Nolan M."/>
            <person name="Ohm R.A."/>
            <person name="Pangilinan J."/>
            <person name="Pereira M.F."/>
            <person name="Perotto S."/>
            <person name="Peter M."/>
            <person name="Pfister S."/>
            <person name="Riley R."/>
            <person name="Sitrit Y."/>
            <person name="Stielow J.B."/>
            <person name="Szollosi G."/>
            <person name="Zifcakova L."/>
            <person name="Stursova M."/>
            <person name="Spatafora J.W."/>
            <person name="Tedersoo L."/>
            <person name="Vaario L.M."/>
            <person name="Yamada A."/>
            <person name="Yan M."/>
            <person name="Wang P."/>
            <person name="Xu J."/>
            <person name="Bruns T."/>
            <person name="Baldrian P."/>
            <person name="Vilgalys R."/>
            <person name="Dunand C."/>
            <person name="Henrissat B."/>
            <person name="Grigoriev I.V."/>
            <person name="Hibbett D."/>
            <person name="Nagy L.G."/>
            <person name="Martin F.M."/>
        </authorList>
    </citation>
    <scope>NUCLEOTIDE SEQUENCE</scope>
    <source>
        <strain evidence="1">P2</strain>
    </source>
</reference>
<proteinExistence type="predicted"/>
<keyword evidence="2" id="KW-1185">Reference proteome</keyword>
<sequence length="518" mass="56034">MASIPSHGSQRPEEKSDHQEAVDDVERTQVAKRWTRAMMKYGVEARGILPVPPESRTDTQYSKIFFIWFSMNFNILSFSAGTLGPAVFGLGLRDSCLVILFFNFLCAALPSYLATWGPRTGLRQMCQARYSFGYYGVILPCALNLISMCGFCILNSILGGQTLASVSNGSLSWSVGIIIVAIISLVVSFCGYEALVWFERIVWFPVLVAYVVALGVSGKHLISPPSEPATVQAILSFAGVIAGFTITYAPLGSDFTMYCSPNGPSWRILPYSILGFLFSIVPAQCLGAACAIAAPTVPSWAAAFEADNIGGLLAEVLSPVGTFGKVLVVLLAINLASNIAATFYSITLNFQILVPHLVVLPRYLLSLAATAVIIPVSLVGAHRFYATLTNFLALLGYWASMFGAVVLVEHLVFRRNDFGAYDYEAWNTPSKLPTGLAALAACLVAAGVIVPAMDQVWWTGPIGRKTGDIGFELAFVVTALVYPVTRMVELKVRGLWSYPQGLDCAMGHENRMGTKHML</sequence>
<evidence type="ECO:0000313" key="2">
    <source>
        <dbReference type="Proteomes" id="UP000886501"/>
    </source>
</evidence>
<accession>A0ACB6ZST9</accession>
<dbReference type="EMBL" id="MU117967">
    <property type="protein sequence ID" value="KAF9652716.1"/>
    <property type="molecule type" value="Genomic_DNA"/>
</dbReference>
<protein>
    <submittedName>
        <fullName evidence="1">Cytosine-purine permease</fullName>
    </submittedName>
</protein>
<organism evidence="1 2">
    <name type="scientific">Thelephora ganbajun</name>
    <name type="common">Ganba fungus</name>
    <dbReference type="NCBI Taxonomy" id="370292"/>
    <lineage>
        <taxon>Eukaryota</taxon>
        <taxon>Fungi</taxon>
        <taxon>Dikarya</taxon>
        <taxon>Basidiomycota</taxon>
        <taxon>Agaricomycotina</taxon>
        <taxon>Agaricomycetes</taxon>
        <taxon>Thelephorales</taxon>
        <taxon>Thelephoraceae</taxon>
        <taxon>Thelephora</taxon>
    </lineage>
</organism>
<gene>
    <name evidence="1" type="ORF">BDM02DRAFT_3088751</name>
</gene>
<reference evidence="1" key="1">
    <citation type="submission" date="2019-10" db="EMBL/GenBank/DDBJ databases">
        <authorList>
            <consortium name="DOE Joint Genome Institute"/>
            <person name="Kuo A."/>
            <person name="Miyauchi S."/>
            <person name="Kiss E."/>
            <person name="Drula E."/>
            <person name="Kohler A."/>
            <person name="Sanchez-Garcia M."/>
            <person name="Andreopoulos B."/>
            <person name="Barry K.W."/>
            <person name="Bonito G."/>
            <person name="Buee M."/>
            <person name="Carver A."/>
            <person name="Chen C."/>
            <person name="Cichocki N."/>
            <person name="Clum A."/>
            <person name="Culley D."/>
            <person name="Crous P.W."/>
            <person name="Fauchery L."/>
            <person name="Girlanda M."/>
            <person name="Hayes R."/>
            <person name="Keri Z."/>
            <person name="Labutti K."/>
            <person name="Lipzen A."/>
            <person name="Lombard V."/>
            <person name="Magnuson J."/>
            <person name="Maillard F."/>
            <person name="Morin E."/>
            <person name="Murat C."/>
            <person name="Nolan M."/>
            <person name="Ohm R."/>
            <person name="Pangilinan J."/>
            <person name="Pereira M."/>
            <person name="Perotto S."/>
            <person name="Peter M."/>
            <person name="Riley R."/>
            <person name="Sitrit Y."/>
            <person name="Stielow B."/>
            <person name="Szollosi G."/>
            <person name="Zifcakova L."/>
            <person name="Stursova M."/>
            <person name="Spatafora J.W."/>
            <person name="Tedersoo L."/>
            <person name="Vaario L.-M."/>
            <person name="Yamada A."/>
            <person name="Yan M."/>
            <person name="Wang P."/>
            <person name="Xu J."/>
            <person name="Bruns T."/>
            <person name="Baldrian P."/>
            <person name="Vilgalys R."/>
            <person name="Henrissat B."/>
            <person name="Grigoriev I.V."/>
            <person name="Hibbett D."/>
            <person name="Nagy L.G."/>
            <person name="Martin F.M."/>
        </authorList>
    </citation>
    <scope>NUCLEOTIDE SEQUENCE</scope>
    <source>
        <strain evidence="1">P2</strain>
    </source>
</reference>
<name>A0ACB6ZST9_THEGA</name>
<dbReference type="Proteomes" id="UP000886501">
    <property type="component" value="Unassembled WGS sequence"/>
</dbReference>
<evidence type="ECO:0000313" key="1">
    <source>
        <dbReference type="EMBL" id="KAF9652716.1"/>
    </source>
</evidence>
<comment type="caution">
    <text evidence="1">The sequence shown here is derived from an EMBL/GenBank/DDBJ whole genome shotgun (WGS) entry which is preliminary data.</text>
</comment>